<keyword evidence="1" id="KW-0472">Membrane</keyword>
<dbReference type="AlphaFoldDB" id="A0A074XQ35"/>
<dbReference type="STRING" id="1043002.A0A074XQ35"/>
<dbReference type="RefSeq" id="XP_029761966.1">
    <property type="nucleotide sequence ID" value="XM_029909722.1"/>
</dbReference>
<accession>A0A074XQ35</accession>
<feature type="chain" id="PRO_5001702604" description="Arylsulfotransferase" evidence="2">
    <location>
        <begin position="18"/>
        <end position="595"/>
    </location>
</feature>
<keyword evidence="2" id="KW-0732">Signal</keyword>
<dbReference type="InterPro" id="IPR039535">
    <property type="entry name" value="ASST-like"/>
</dbReference>
<dbReference type="InterPro" id="IPR053143">
    <property type="entry name" value="Arylsulfate_ST"/>
</dbReference>
<dbReference type="PANTHER" id="PTHR35340:SF8">
    <property type="entry name" value="ASST-DOMAIN-CONTAINING PROTEIN"/>
    <property type="match status" value="1"/>
</dbReference>
<dbReference type="SUPFAM" id="SSF50998">
    <property type="entry name" value="Quinoprotein alcohol dehydrogenase-like"/>
    <property type="match status" value="1"/>
</dbReference>
<reference evidence="3 4" key="1">
    <citation type="journal article" date="2014" name="BMC Genomics">
        <title>Genome sequencing of four Aureobasidium pullulans varieties: biotechnological potential, stress tolerance, and description of new species.</title>
        <authorList>
            <person name="Gostin Ar C."/>
            <person name="Ohm R.A."/>
            <person name="Kogej T."/>
            <person name="Sonjak S."/>
            <person name="Turk M."/>
            <person name="Zajc J."/>
            <person name="Zalar P."/>
            <person name="Grube M."/>
            <person name="Sun H."/>
            <person name="Han J."/>
            <person name="Sharma A."/>
            <person name="Chiniquy J."/>
            <person name="Ngan C.Y."/>
            <person name="Lipzen A."/>
            <person name="Barry K."/>
            <person name="Grigoriev I.V."/>
            <person name="Gunde-Cimerman N."/>
        </authorList>
    </citation>
    <scope>NUCLEOTIDE SEQUENCE [LARGE SCALE GENOMIC DNA]</scope>
    <source>
        <strain evidence="3 4">EXF-150</strain>
    </source>
</reference>
<dbReference type="OrthoDB" id="5427350at2759"/>
<evidence type="ECO:0008006" key="5">
    <source>
        <dbReference type="Google" id="ProtNLM"/>
    </source>
</evidence>
<evidence type="ECO:0000313" key="3">
    <source>
        <dbReference type="EMBL" id="KEQ85779.1"/>
    </source>
</evidence>
<evidence type="ECO:0000313" key="4">
    <source>
        <dbReference type="Proteomes" id="UP000030706"/>
    </source>
</evidence>
<dbReference type="PANTHER" id="PTHR35340">
    <property type="entry name" value="PQQ ENZYME REPEAT PROTEIN-RELATED"/>
    <property type="match status" value="1"/>
</dbReference>
<evidence type="ECO:0000256" key="1">
    <source>
        <dbReference type="SAM" id="Phobius"/>
    </source>
</evidence>
<dbReference type="InterPro" id="IPR011047">
    <property type="entry name" value="Quinoprotein_ADH-like_sf"/>
</dbReference>
<gene>
    <name evidence="3" type="ORF">M438DRAFT_404374</name>
</gene>
<dbReference type="Pfam" id="PF14269">
    <property type="entry name" value="Arylsulfotran_2"/>
    <property type="match status" value="1"/>
</dbReference>
<dbReference type="GeneID" id="40752028"/>
<evidence type="ECO:0000256" key="2">
    <source>
        <dbReference type="SAM" id="SignalP"/>
    </source>
</evidence>
<keyword evidence="4" id="KW-1185">Reference proteome</keyword>
<sequence length="595" mass="66980">MQFRSLCTLAIISVVAAATVVPSTDRDGHARFQTFSQYRPPLLNLTVYDSDKVSPGYFFIAPYSQLAAKQITDPAEAYITGPTIYDRNGQLIWIGSTMFPGRDAYDFRVVKYKGESMLSWIISTNEYYPDHPGGKAVLVNDKYELVNTTLPLFDTPEFNIHEYNIINDGASVLTLYSNPVLVNETWIQDDGIAEIDLSTGAILFRWSSLEHISLNASNFHLPKAGTTSHKRPWDWFHANSIDKNADGDYLLSSRHTSCIYKISGSNGSLIWQLGGKTSDFDHPSGFNFSWQHDARYRFEDKTTTTISFFDNAGIGMTIEDKTTGNWSRAVVVELNTSASPMTTRVLRSYDRPDHETSIARGSMQMLPNDNVFIGWASYGLISEVTQDGTPVMEARFVDETMSTYRSYKFNFTGRPRLPPVTKSIVYGTTPKTANTFHYFSWNGATDVYSWNLYGSSKNSSDSFTLLANVEKTDFETMYMTRGFVAYVYVEAIGADGKVMSRSIPTASELPRTWIGTFCTADGICEIDEHDESLQKPEHEHFGAKLDHGIEGISLTKDTLDEPMMLGVGLLVIIACVYLMVHLYRRRNVVRYKHVE</sequence>
<proteinExistence type="predicted"/>
<dbReference type="Proteomes" id="UP000030706">
    <property type="component" value="Unassembled WGS sequence"/>
</dbReference>
<protein>
    <recommendedName>
        <fullName evidence="5">Arylsulfotransferase</fullName>
    </recommendedName>
</protein>
<name>A0A074XQ35_AURPU</name>
<keyword evidence="1" id="KW-1133">Transmembrane helix</keyword>
<dbReference type="HOGENOM" id="CLU_018249_1_0_1"/>
<feature type="transmembrane region" description="Helical" evidence="1">
    <location>
        <begin position="563"/>
        <end position="583"/>
    </location>
</feature>
<organism evidence="3 4">
    <name type="scientific">Aureobasidium pullulans EXF-150</name>
    <dbReference type="NCBI Taxonomy" id="1043002"/>
    <lineage>
        <taxon>Eukaryota</taxon>
        <taxon>Fungi</taxon>
        <taxon>Dikarya</taxon>
        <taxon>Ascomycota</taxon>
        <taxon>Pezizomycotina</taxon>
        <taxon>Dothideomycetes</taxon>
        <taxon>Dothideomycetidae</taxon>
        <taxon>Dothideales</taxon>
        <taxon>Saccotheciaceae</taxon>
        <taxon>Aureobasidium</taxon>
    </lineage>
</organism>
<dbReference type="EMBL" id="KL584979">
    <property type="protein sequence ID" value="KEQ85779.1"/>
    <property type="molecule type" value="Genomic_DNA"/>
</dbReference>
<feature type="signal peptide" evidence="2">
    <location>
        <begin position="1"/>
        <end position="17"/>
    </location>
</feature>
<keyword evidence="1" id="KW-0812">Transmembrane</keyword>